<evidence type="ECO:0000313" key="3">
    <source>
        <dbReference type="Proteomes" id="UP000576209"/>
    </source>
</evidence>
<evidence type="ECO:0000313" key="2">
    <source>
        <dbReference type="EMBL" id="MBB4080336.1"/>
    </source>
</evidence>
<dbReference type="Proteomes" id="UP000576209">
    <property type="component" value="Unassembled WGS sequence"/>
</dbReference>
<name>A0A840EHF4_9BACT</name>
<evidence type="ECO:0008006" key="4">
    <source>
        <dbReference type="Google" id="ProtNLM"/>
    </source>
</evidence>
<proteinExistence type="predicted"/>
<accession>A0A840EHF4</accession>
<keyword evidence="3" id="KW-1185">Reference proteome</keyword>
<organism evidence="2 3">
    <name type="scientific">Neolewinella aquimaris</name>
    <dbReference type="NCBI Taxonomy" id="1835722"/>
    <lineage>
        <taxon>Bacteria</taxon>
        <taxon>Pseudomonadati</taxon>
        <taxon>Bacteroidota</taxon>
        <taxon>Saprospiria</taxon>
        <taxon>Saprospirales</taxon>
        <taxon>Lewinellaceae</taxon>
        <taxon>Neolewinella</taxon>
    </lineage>
</organism>
<comment type="caution">
    <text evidence="2">The sequence shown here is derived from an EMBL/GenBank/DDBJ whole genome shotgun (WGS) entry which is preliminary data.</text>
</comment>
<evidence type="ECO:0000256" key="1">
    <source>
        <dbReference type="SAM" id="SignalP"/>
    </source>
</evidence>
<dbReference type="RefSeq" id="WP_183496577.1">
    <property type="nucleotide sequence ID" value="NZ_JACIFF010000008.1"/>
</dbReference>
<reference evidence="2 3" key="1">
    <citation type="submission" date="2020-08" db="EMBL/GenBank/DDBJ databases">
        <title>Genomic Encyclopedia of Type Strains, Phase IV (KMG-IV): sequencing the most valuable type-strain genomes for metagenomic binning, comparative biology and taxonomic classification.</title>
        <authorList>
            <person name="Goeker M."/>
        </authorList>
    </citation>
    <scope>NUCLEOTIDE SEQUENCE [LARGE SCALE GENOMIC DNA]</scope>
    <source>
        <strain evidence="2 3">DSM 105137</strain>
    </source>
</reference>
<feature type="chain" id="PRO_5032741001" description="T9SS type A sorting domain-containing protein" evidence="1">
    <location>
        <begin position="24"/>
        <end position="340"/>
    </location>
</feature>
<protein>
    <recommendedName>
        <fullName evidence="4">T9SS type A sorting domain-containing protein</fullName>
    </recommendedName>
</protein>
<gene>
    <name evidence="2" type="ORF">GGR28_002970</name>
</gene>
<dbReference type="AlphaFoldDB" id="A0A840EHF4"/>
<keyword evidence="1" id="KW-0732">Signal</keyword>
<sequence>MNHLYLTITSLFICLLLSPQLQASAVCDCLITKEHDEIAYSDGCDKPEDICSLVLEDSLGSIDLFQFIDLRDIEVVIGDDTQARFLASTLVSSGTKFTLDGSSAELEMVADGHVTSSVSGPAGAHFLNGIVLGLDALVCLSLRVDLFNVTNPPPSPCTLGSSGNLPVDLIEWTAEPVNTGIDLTWQTAMETENDFYRLLHSTDGRFYQELARLTGQGDFSDYQYLHNRPAAGLNLYRLDQHDFDGTVNSLGLRSAEWAGSVDLSTVVSPNPAAAGSLINLELPTAYLHNESPSADLLDQSGRTIGSYPISSNNTLQLPQDLAAGLYVLRVQHQAVKIIVH</sequence>
<feature type="signal peptide" evidence="1">
    <location>
        <begin position="1"/>
        <end position="23"/>
    </location>
</feature>
<dbReference type="EMBL" id="JACIFF010000008">
    <property type="protein sequence ID" value="MBB4080336.1"/>
    <property type="molecule type" value="Genomic_DNA"/>
</dbReference>